<dbReference type="Gene3D" id="3.30.450.20">
    <property type="entry name" value="PAS domain"/>
    <property type="match status" value="2"/>
</dbReference>
<evidence type="ECO:0000259" key="1">
    <source>
        <dbReference type="PROSITE" id="PS50112"/>
    </source>
</evidence>
<dbReference type="InterPro" id="IPR029787">
    <property type="entry name" value="Nucleotide_cyclase"/>
</dbReference>
<dbReference type="SUPFAM" id="SSF55073">
    <property type="entry name" value="Nucleotide cyclase"/>
    <property type="match status" value="1"/>
</dbReference>
<dbReference type="SMART" id="SM00091">
    <property type="entry name" value="PAS"/>
    <property type="match status" value="2"/>
</dbReference>
<keyword evidence="4" id="KW-0808">Transferase</keyword>
<dbReference type="InterPro" id="IPR001610">
    <property type="entry name" value="PAC"/>
</dbReference>
<dbReference type="RefSeq" id="WP_204707991.1">
    <property type="nucleotide sequence ID" value="NZ_JBHSZV010000013.1"/>
</dbReference>
<dbReference type="SMART" id="SM00267">
    <property type="entry name" value="GGDEF"/>
    <property type="match status" value="1"/>
</dbReference>
<dbReference type="CDD" id="cd01949">
    <property type="entry name" value="GGDEF"/>
    <property type="match status" value="1"/>
</dbReference>
<evidence type="ECO:0000259" key="2">
    <source>
        <dbReference type="PROSITE" id="PS50113"/>
    </source>
</evidence>
<protein>
    <submittedName>
        <fullName evidence="4">Diguanylate cyclase domain-containing protein</fullName>
        <ecNumber evidence="4">2.7.7.65</ecNumber>
    </submittedName>
</protein>
<accession>A0ABW2EGF4</accession>
<dbReference type="PANTHER" id="PTHR44757">
    <property type="entry name" value="DIGUANYLATE CYCLASE DGCP"/>
    <property type="match status" value="1"/>
</dbReference>
<dbReference type="Pfam" id="PF00990">
    <property type="entry name" value="GGDEF"/>
    <property type="match status" value="1"/>
</dbReference>
<dbReference type="InterPro" id="IPR000700">
    <property type="entry name" value="PAS-assoc_C"/>
</dbReference>
<dbReference type="Proteomes" id="UP001596410">
    <property type="component" value="Unassembled WGS sequence"/>
</dbReference>
<dbReference type="GO" id="GO:0052621">
    <property type="term" value="F:diguanylate cyclase activity"/>
    <property type="evidence" value="ECO:0007669"/>
    <property type="project" value="UniProtKB-EC"/>
</dbReference>
<comment type="caution">
    <text evidence="4">The sequence shown here is derived from an EMBL/GenBank/DDBJ whole genome shotgun (WGS) entry which is preliminary data.</text>
</comment>
<dbReference type="NCBIfam" id="TIGR00229">
    <property type="entry name" value="sensory_box"/>
    <property type="match status" value="2"/>
</dbReference>
<dbReference type="Pfam" id="PF13426">
    <property type="entry name" value="PAS_9"/>
    <property type="match status" value="2"/>
</dbReference>
<dbReference type="InterPro" id="IPR043128">
    <property type="entry name" value="Rev_trsase/Diguanyl_cyclase"/>
</dbReference>
<dbReference type="CDD" id="cd00130">
    <property type="entry name" value="PAS"/>
    <property type="match status" value="2"/>
</dbReference>
<proteinExistence type="predicted"/>
<name>A0ABW2EGF4_9BACI</name>
<feature type="domain" description="PAS" evidence="1">
    <location>
        <begin position="264"/>
        <end position="334"/>
    </location>
</feature>
<sequence>MPLVYNQLDQIHIPLLKLIGDSMSDCAFLMKVSEDEFIYEYMNEAGYELARLNPTDLGYSLIDCLPESEASFLSEQYRKVLQFHHKISYKDTVVFPNVQYLAETTLLPLIDNKSEITHIFAITKNLSMYTLKSPEVRQLNRIFSSYTENTEEAFALFNVDFQFLRINESFYRIFGYQKSELYDMSWFDIQPHVREDFFPLLEQLKQGARLKRFECQLKRKNSEWITASIGLTAIADENGYYTSVVMILEDITKQVDTKRQLEESEERYRLIADYSQDLIKIIDINGMIQYASPSHKHVLGYHPKDLVGENYTDYVCKEDHAIVEQNSTSKLTNTKGLRYELRLVKKDSSVLWVETRMTPVKNQDGSYSKIVLSTREITKRKRAEDEWKRLAYTDDLTGLTNRRMFEEYLTKTEQNVQNGSPERLALLYLDGDQFKQVNDEFGHKAGDELLVLIGQRIRNAVRQGDVVSRIGGDEFAVLLPKIETDQEAEEVAKRIIERINQPFQVQDYTFTFSCSLGISIYPDDADTVEKIQIFADRALYEAKNRGKSRHVFYSWL</sequence>
<keyword evidence="5" id="KW-1185">Reference proteome</keyword>
<dbReference type="SUPFAM" id="SSF55785">
    <property type="entry name" value="PYP-like sensor domain (PAS domain)"/>
    <property type="match status" value="2"/>
</dbReference>
<dbReference type="InterPro" id="IPR000014">
    <property type="entry name" value="PAS"/>
</dbReference>
<feature type="domain" description="GGDEF" evidence="3">
    <location>
        <begin position="422"/>
        <end position="555"/>
    </location>
</feature>
<dbReference type="PROSITE" id="PS50112">
    <property type="entry name" value="PAS"/>
    <property type="match status" value="1"/>
</dbReference>
<dbReference type="EMBL" id="JBHSZV010000013">
    <property type="protein sequence ID" value="MFC7061394.1"/>
    <property type="molecule type" value="Genomic_DNA"/>
</dbReference>
<dbReference type="InterPro" id="IPR035965">
    <property type="entry name" value="PAS-like_dom_sf"/>
</dbReference>
<feature type="domain" description="PAC" evidence="2">
    <location>
        <begin position="211"/>
        <end position="263"/>
    </location>
</feature>
<dbReference type="PROSITE" id="PS50113">
    <property type="entry name" value="PAC"/>
    <property type="match status" value="2"/>
</dbReference>
<dbReference type="InterPro" id="IPR000160">
    <property type="entry name" value="GGDEF_dom"/>
</dbReference>
<evidence type="ECO:0000259" key="3">
    <source>
        <dbReference type="PROSITE" id="PS50887"/>
    </source>
</evidence>
<gene>
    <name evidence="4" type="ORF">ACFQIC_05910</name>
</gene>
<feature type="domain" description="PAC" evidence="2">
    <location>
        <begin position="337"/>
        <end position="389"/>
    </location>
</feature>
<dbReference type="EC" id="2.7.7.65" evidence="4"/>
<organism evidence="4 5">
    <name type="scientific">Halobacillus seohaensis</name>
    <dbReference type="NCBI Taxonomy" id="447421"/>
    <lineage>
        <taxon>Bacteria</taxon>
        <taxon>Bacillati</taxon>
        <taxon>Bacillota</taxon>
        <taxon>Bacilli</taxon>
        <taxon>Bacillales</taxon>
        <taxon>Bacillaceae</taxon>
        <taxon>Halobacillus</taxon>
    </lineage>
</organism>
<reference evidence="5" key="1">
    <citation type="journal article" date="2019" name="Int. J. Syst. Evol. Microbiol.">
        <title>The Global Catalogue of Microorganisms (GCM) 10K type strain sequencing project: providing services to taxonomists for standard genome sequencing and annotation.</title>
        <authorList>
            <consortium name="The Broad Institute Genomics Platform"/>
            <consortium name="The Broad Institute Genome Sequencing Center for Infectious Disease"/>
            <person name="Wu L."/>
            <person name="Ma J."/>
        </authorList>
    </citation>
    <scope>NUCLEOTIDE SEQUENCE [LARGE SCALE GENOMIC DNA]</scope>
    <source>
        <strain evidence="5">CGMCC 4.1621</strain>
    </source>
</reference>
<dbReference type="SMART" id="SM00086">
    <property type="entry name" value="PAC"/>
    <property type="match status" value="2"/>
</dbReference>
<dbReference type="PANTHER" id="PTHR44757:SF2">
    <property type="entry name" value="BIOFILM ARCHITECTURE MAINTENANCE PROTEIN MBAA"/>
    <property type="match status" value="1"/>
</dbReference>
<dbReference type="Gene3D" id="3.30.70.270">
    <property type="match status" value="1"/>
</dbReference>
<dbReference type="PROSITE" id="PS50887">
    <property type="entry name" value="GGDEF"/>
    <property type="match status" value="1"/>
</dbReference>
<dbReference type="InterPro" id="IPR052155">
    <property type="entry name" value="Biofilm_reg_signaling"/>
</dbReference>
<evidence type="ECO:0000313" key="5">
    <source>
        <dbReference type="Proteomes" id="UP001596410"/>
    </source>
</evidence>
<keyword evidence="4" id="KW-0548">Nucleotidyltransferase</keyword>
<dbReference type="NCBIfam" id="TIGR00254">
    <property type="entry name" value="GGDEF"/>
    <property type="match status" value="1"/>
</dbReference>
<evidence type="ECO:0000313" key="4">
    <source>
        <dbReference type="EMBL" id="MFC7061394.1"/>
    </source>
</evidence>